<comment type="caution">
    <text evidence="1">The sequence shown here is derived from an EMBL/GenBank/DDBJ whole genome shotgun (WGS) entry which is preliminary data.</text>
</comment>
<accession>A0ABV4U8N2</accession>
<evidence type="ECO:0000313" key="1">
    <source>
        <dbReference type="EMBL" id="MFA9479972.1"/>
    </source>
</evidence>
<protein>
    <submittedName>
        <fullName evidence="1">Uncharacterized protein</fullName>
    </submittedName>
</protein>
<evidence type="ECO:0000313" key="2">
    <source>
        <dbReference type="Proteomes" id="UP001575105"/>
    </source>
</evidence>
<reference evidence="1 2" key="1">
    <citation type="submission" date="2024-08" db="EMBL/GenBank/DDBJ databases">
        <title>Whole-genome sequencing of halo(alkali)philic microorganisms from hypersaline lakes.</title>
        <authorList>
            <person name="Sorokin D.Y."/>
            <person name="Merkel A.Y."/>
            <person name="Messina E."/>
            <person name="Yakimov M."/>
        </authorList>
    </citation>
    <scope>NUCLEOTIDE SEQUENCE [LARGE SCALE GENOMIC DNA]</scope>
    <source>
        <strain evidence="1 2">AB-hyl4</strain>
    </source>
</reference>
<organism evidence="1 2">
    <name type="scientific">Natronomicrosphaera hydrolytica</name>
    <dbReference type="NCBI Taxonomy" id="3242702"/>
    <lineage>
        <taxon>Bacteria</taxon>
        <taxon>Pseudomonadati</taxon>
        <taxon>Planctomycetota</taxon>
        <taxon>Phycisphaerae</taxon>
        <taxon>Phycisphaerales</taxon>
        <taxon>Phycisphaeraceae</taxon>
        <taxon>Natronomicrosphaera</taxon>
    </lineage>
</organism>
<proteinExistence type="predicted"/>
<dbReference type="EMBL" id="JBGUBD010000013">
    <property type="protein sequence ID" value="MFA9479972.1"/>
    <property type="molecule type" value="Genomic_DNA"/>
</dbReference>
<dbReference type="RefSeq" id="WP_425346898.1">
    <property type="nucleotide sequence ID" value="NZ_JBGUBD010000013.1"/>
</dbReference>
<keyword evidence="2" id="KW-1185">Reference proteome</keyword>
<dbReference type="Proteomes" id="UP001575105">
    <property type="component" value="Unassembled WGS sequence"/>
</dbReference>
<name>A0ABV4U8N2_9BACT</name>
<gene>
    <name evidence="1" type="ORF">ACERK3_16955</name>
</gene>
<sequence length="96" mass="10181">MAKNQKTKQTPATVHGVKVRPGMFVHAWTDDEGGVAWGGIVVHVERDGCLIRSLTAEELPDGAMVMDGDGSAFFATWASVFVQAVGPADASRGQPR</sequence>